<organism evidence="2 3">
    <name type="scientific">Orchesella cincta</name>
    <name type="common">Springtail</name>
    <name type="synonym">Podura cincta</name>
    <dbReference type="NCBI Taxonomy" id="48709"/>
    <lineage>
        <taxon>Eukaryota</taxon>
        <taxon>Metazoa</taxon>
        <taxon>Ecdysozoa</taxon>
        <taxon>Arthropoda</taxon>
        <taxon>Hexapoda</taxon>
        <taxon>Collembola</taxon>
        <taxon>Entomobryomorpha</taxon>
        <taxon>Entomobryoidea</taxon>
        <taxon>Orchesellidae</taxon>
        <taxon>Orchesellinae</taxon>
        <taxon>Orchesella</taxon>
    </lineage>
</organism>
<keyword evidence="3" id="KW-1185">Reference proteome</keyword>
<dbReference type="Gene3D" id="3.80.10.10">
    <property type="entry name" value="Ribonuclease Inhibitor"/>
    <property type="match status" value="1"/>
</dbReference>
<dbReference type="Proteomes" id="UP000094527">
    <property type="component" value="Unassembled WGS sequence"/>
</dbReference>
<sequence length="576" mass="66751">MGCTKTSINDIPIWILEDILLSLSFPNLLSAHATCRQWNSITHEQIGQLAILNIKMDKSRASKQFRRGKWNPSLIGDYEEIRVIPKRRNAFIFGKALTWHTSSLQHFSKVVKLTVFENGSFLHFIHRYMALLPNVKYVQLRELKYDESSADYGYSYSSVRQAYSRVTSHETTWFEGMENVLKLETLRIRLYDRLATLIYMNLFTFRTCSLANLELDFSKLFGLPLVRSQLNEIYSTMTTMMEYCHETLKQLRIKWAIRVETELDFTRSDEDVEPFIEFMLALRNPVWKKLHLQQLFLSFPNINFGFSICDATLIPFLQDQEATLKRVSFARVTPGVGIADFLRNFPSTVLHKFEFGFHFNNFDLSTPQPVSVIRGVELLVVEGTRVDLPTIARVNRGRRENGLKYYMNLKILNAQGNFGLAKPDMVMLTDYFHTVRTLELIDNCGANKLQMQFTDQDFNLIMRRMSKLMSLKMSNASKLTDMGLTKIPEERVRYMKFVGAYYRTQDVEAPVAKAKSLRYLDLRDLPPTVSDISVFFGFQHIKKLEKISFHGAHYVILGQADTGAEKSQEPIFSSNF</sequence>
<name>A0A1D2MT23_ORCCI</name>
<reference evidence="2 3" key="1">
    <citation type="journal article" date="2016" name="Genome Biol. Evol.">
        <title>Gene Family Evolution Reflects Adaptation to Soil Environmental Stressors in the Genome of the Collembolan Orchesella cincta.</title>
        <authorList>
            <person name="Faddeeva-Vakhrusheva A."/>
            <person name="Derks M.F."/>
            <person name="Anvar S.Y."/>
            <person name="Agamennone V."/>
            <person name="Suring W."/>
            <person name="Smit S."/>
            <person name="van Straalen N.M."/>
            <person name="Roelofs D."/>
        </authorList>
    </citation>
    <scope>NUCLEOTIDE SEQUENCE [LARGE SCALE GENOMIC DNA]</scope>
    <source>
        <tissue evidence="2">Mixed pool</tissue>
    </source>
</reference>
<dbReference type="OMA" id="MEYCHET"/>
<dbReference type="EMBL" id="LJIJ01000583">
    <property type="protein sequence ID" value="ODM96082.1"/>
    <property type="molecule type" value="Genomic_DNA"/>
</dbReference>
<comment type="caution">
    <text evidence="2">The sequence shown here is derived from an EMBL/GenBank/DDBJ whole genome shotgun (WGS) entry which is preliminary data.</text>
</comment>
<proteinExistence type="predicted"/>
<evidence type="ECO:0000313" key="2">
    <source>
        <dbReference type="EMBL" id="ODM96082.1"/>
    </source>
</evidence>
<dbReference type="AlphaFoldDB" id="A0A1D2MT23"/>
<dbReference type="OrthoDB" id="10667410at2759"/>
<dbReference type="SUPFAM" id="SSF81383">
    <property type="entry name" value="F-box domain"/>
    <property type="match status" value="1"/>
</dbReference>
<dbReference type="PROSITE" id="PS50181">
    <property type="entry name" value="FBOX"/>
    <property type="match status" value="1"/>
</dbReference>
<gene>
    <name evidence="2" type="ORF">Ocin01_10598</name>
</gene>
<dbReference type="InterPro" id="IPR001810">
    <property type="entry name" value="F-box_dom"/>
</dbReference>
<dbReference type="SUPFAM" id="SSF52047">
    <property type="entry name" value="RNI-like"/>
    <property type="match status" value="1"/>
</dbReference>
<evidence type="ECO:0000259" key="1">
    <source>
        <dbReference type="PROSITE" id="PS50181"/>
    </source>
</evidence>
<feature type="domain" description="F-box" evidence="1">
    <location>
        <begin position="5"/>
        <end position="54"/>
    </location>
</feature>
<dbReference type="InterPro" id="IPR036047">
    <property type="entry name" value="F-box-like_dom_sf"/>
</dbReference>
<dbReference type="InterPro" id="IPR032675">
    <property type="entry name" value="LRR_dom_sf"/>
</dbReference>
<protein>
    <recommendedName>
        <fullName evidence="1">F-box domain-containing protein</fullName>
    </recommendedName>
</protein>
<accession>A0A1D2MT23</accession>
<evidence type="ECO:0000313" key="3">
    <source>
        <dbReference type="Proteomes" id="UP000094527"/>
    </source>
</evidence>